<accession>A0AAE3YGU6</accession>
<gene>
    <name evidence="18" type="ORF">J2S35_001412</name>
</gene>
<keyword evidence="2 13" id="KW-0575">Peroxidase</keyword>
<comment type="cofactor">
    <cofactor evidence="13">
        <name>heme b</name>
        <dbReference type="ChEBI" id="CHEBI:60344"/>
    </cofactor>
    <text evidence="13">Binds 1 heme b (iron(II)-protoporphyrin IX) group non-covalently per subunit.</text>
</comment>
<dbReference type="Proteomes" id="UP001247307">
    <property type="component" value="Unassembled WGS sequence"/>
</dbReference>
<evidence type="ECO:0000256" key="2">
    <source>
        <dbReference type="ARBA" id="ARBA00022559"/>
    </source>
</evidence>
<dbReference type="PANTHER" id="PTHR30521">
    <property type="entry name" value="DEFERROCHELATASE/PEROXIDASE"/>
    <property type="match status" value="1"/>
</dbReference>
<sequence length="446" mass="47626">MTPSSTSPAPAAGGGDPRDEEGRRRGVSRRGLFAAAGVTGAVGVTGAALGIGATSWPLGARAEKSGDTAAPADVVVPFRGEHQAGITTPAQDRLHMAAFDLVTDSRADLILLLKEWTRAAEEMTRGNKLGEGTDSYLAPPSDTGEAMGLSAANLTITIGFGRSLFEKPFLKIKDKMPAALEPLPHFPNDKLDPARSDGDIIVQACADDPQVAVHAIRNLARIGFSTVSMRWSQLGFGRTSSTSRAQATPRNLFGFKDGTANLTSEDAAGVDEHVWVPEGADPKAAWMTGGTYLVARRIRMRIEIWDRTSLQEQEASIGRTKTEGAPLSGGEEFTEPDFSAKGSRGELIAKDSHVRLAHPSTNEGVKMLRRGYNYTDGSDELGRLDAGLFFIAFVVDPRTHFTPMQNRLSAGDRLHVEYLQHVASGLYAIPPGAREGEYIGQGLFGA</sequence>
<evidence type="ECO:0000256" key="5">
    <source>
        <dbReference type="ARBA" id="ARBA00022729"/>
    </source>
</evidence>
<evidence type="ECO:0000256" key="14">
    <source>
        <dbReference type="SAM" id="MobiDB-lite"/>
    </source>
</evidence>
<reference evidence="18" key="1">
    <citation type="submission" date="2023-07" db="EMBL/GenBank/DDBJ databases">
        <title>Sequencing the genomes of 1000 actinobacteria strains.</title>
        <authorList>
            <person name="Klenk H.-P."/>
        </authorList>
    </citation>
    <scope>NUCLEOTIDE SEQUENCE</scope>
    <source>
        <strain evidence="18">DSM 13988</strain>
    </source>
</reference>
<evidence type="ECO:0000256" key="10">
    <source>
        <dbReference type="ARBA" id="ARBA00033771"/>
    </source>
</evidence>
<evidence type="ECO:0000256" key="8">
    <source>
        <dbReference type="ARBA" id="ARBA00023239"/>
    </source>
</evidence>
<evidence type="ECO:0000256" key="11">
    <source>
        <dbReference type="ARBA" id="ARBA00033775"/>
    </source>
</evidence>
<dbReference type="GO" id="GO:0030313">
    <property type="term" value="C:cell envelope"/>
    <property type="evidence" value="ECO:0007669"/>
    <property type="project" value="UniProtKB-SubCell"/>
</dbReference>
<dbReference type="PANTHER" id="PTHR30521:SF4">
    <property type="entry name" value="DEFERROCHELATASE"/>
    <property type="match status" value="1"/>
</dbReference>
<feature type="region of interest" description="Disordered" evidence="14">
    <location>
        <begin position="315"/>
        <end position="338"/>
    </location>
</feature>
<dbReference type="RefSeq" id="WP_309851532.1">
    <property type="nucleotide sequence ID" value="NZ_BAAAIU010000014.1"/>
</dbReference>
<dbReference type="Pfam" id="PF04261">
    <property type="entry name" value="Dyp_perox_N"/>
    <property type="match status" value="1"/>
</dbReference>
<dbReference type="GO" id="GO:0004601">
    <property type="term" value="F:peroxidase activity"/>
    <property type="evidence" value="ECO:0007669"/>
    <property type="project" value="UniProtKB-KW"/>
</dbReference>
<keyword evidence="15" id="KW-0812">Transmembrane</keyword>
<comment type="similarity">
    <text evidence="9 13">Belongs to the DyP-type peroxidase family.</text>
</comment>
<keyword evidence="19" id="KW-1185">Reference proteome</keyword>
<dbReference type="InterPro" id="IPR006314">
    <property type="entry name" value="Dyp_peroxidase"/>
</dbReference>
<evidence type="ECO:0000259" key="16">
    <source>
        <dbReference type="Pfam" id="PF04261"/>
    </source>
</evidence>
<proteinExistence type="inferred from homology"/>
<dbReference type="InterPro" id="IPR048327">
    <property type="entry name" value="Dyp_perox_N"/>
</dbReference>
<dbReference type="NCBIfam" id="TIGR01413">
    <property type="entry name" value="Dyp_perox_fam"/>
    <property type="match status" value="1"/>
</dbReference>
<evidence type="ECO:0000256" key="4">
    <source>
        <dbReference type="ARBA" id="ARBA00022723"/>
    </source>
</evidence>
<dbReference type="Pfam" id="PF20628">
    <property type="entry name" value="Dyp_perox_C"/>
    <property type="match status" value="1"/>
</dbReference>
<evidence type="ECO:0000256" key="13">
    <source>
        <dbReference type="RuleBase" id="RU365017"/>
    </source>
</evidence>
<keyword evidence="5" id="KW-0732">Signal</keyword>
<dbReference type="PROSITE" id="PS51404">
    <property type="entry name" value="DYP_PEROXIDASE"/>
    <property type="match status" value="1"/>
</dbReference>
<dbReference type="InterPro" id="IPR048328">
    <property type="entry name" value="Dyp_perox_C"/>
</dbReference>
<evidence type="ECO:0000256" key="9">
    <source>
        <dbReference type="ARBA" id="ARBA00025737"/>
    </source>
</evidence>
<feature type="domain" description="Dyp-type peroxidase C-terminal" evidence="17">
    <location>
        <begin position="248"/>
        <end position="433"/>
    </location>
</feature>
<keyword evidence="7 13" id="KW-0408">Iron</keyword>
<evidence type="ECO:0000256" key="12">
    <source>
        <dbReference type="ARBA" id="ARBA00048856"/>
    </source>
</evidence>
<keyword evidence="15" id="KW-0472">Membrane</keyword>
<keyword evidence="15" id="KW-1133">Transmembrane helix</keyword>
<dbReference type="GO" id="GO:0046872">
    <property type="term" value="F:metal ion binding"/>
    <property type="evidence" value="ECO:0007669"/>
    <property type="project" value="UniProtKB-KW"/>
</dbReference>
<feature type="region of interest" description="Disordered" evidence="14">
    <location>
        <begin position="1"/>
        <end position="26"/>
    </location>
</feature>
<feature type="domain" description="Dyp-type peroxidase N-terminal" evidence="16">
    <location>
        <begin position="83"/>
        <end position="236"/>
    </location>
</feature>
<keyword evidence="8" id="KW-0456">Lyase</keyword>
<comment type="caution">
    <text evidence="18">The sequence shown here is derived from an EMBL/GenBank/DDBJ whole genome shotgun (WGS) entry which is preliminary data.</text>
</comment>
<evidence type="ECO:0000256" key="6">
    <source>
        <dbReference type="ARBA" id="ARBA00023002"/>
    </source>
</evidence>
<dbReference type="GO" id="GO:0033212">
    <property type="term" value="P:iron import into cell"/>
    <property type="evidence" value="ECO:0007669"/>
    <property type="project" value="InterPro"/>
</dbReference>
<dbReference type="SUPFAM" id="SSF54909">
    <property type="entry name" value="Dimeric alpha+beta barrel"/>
    <property type="match status" value="1"/>
</dbReference>
<dbReference type="InterPro" id="IPR006313">
    <property type="entry name" value="EfeB/EfeN"/>
</dbReference>
<evidence type="ECO:0000256" key="1">
    <source>
        <dbReference type="ARBA" id="ARBA00004196"/>
    </source>
</evidence>
<comment type="function">
    <text evidence="13">Involved in the recovery of exogenous heme iron. Extracts iron from heme while preserving the protoporphyrin ring intact.</text>
</comment>
<dbReference type="InterPro" id="IPR011008">
    <property type="entry name" value="Dimeric_a/b-barrel"/>
</dbReference>
<dbReference type="GO" id="GO:0020037">
    <property type="term" value="F:heme binding"/>
    <property type="evidence" value="ECO:0007669"/>
    <property type="project" value="InterPro"/>
</dbReference>
<comment type="subcellular location">
    <subcellularLocation>
        <location evidence="1">Cell envelope</location>
    </subcellularLocation>
</comment>
<dbReference type="InterPro" id="IPR006311">
    <property type="entry name" value="TAT_signal"/>
</dbReference>
<keyword evidence="6 13" id="KW-0560">Oxidoreductase</keyword>
<comment type="catalytic activity">
    <reaction evidence="12">
        <text>heme b + 2 H(+) = protoporphyrin IX + Fe(2+)</text>
        <dbReference type="Rhea" id="RHEA:22584"/>
        <dbReference type="ChEBI" id="CHEBI:15378"/>
        <dbReference type="ChEBI" id="CHEBI:29033"/>
        <dbReference type="ChEBI" id="CHEBI:57306"/>
        <dbReference type="ChEBI" id="CHEBI:60344"/>
        <dbReference type="EC" id="4.98.1.1"/>
    </reaction>
    <physiologicalReaction direction="left-to-right" evidence="12">
        <dbReference type="Rhea" id="RHEA:22585"/>
    </physiologicalReaction>
</comment>
<feature type="transmembrane region" description="Helical" evidence="15">
    <location>
        <begin position="32"/>
        <end position="56"/>
    </location>
</feature>
<evidence type="ECO:0000256" key="7">
    <source>
        <dbReference type="ARBA" id="ARBA00023004"/>
    </source>
</evidence>
<organism evidence="18 19">
    <name type="scientific">Falsarthrobacter nasiphocae</name>
    <dbReference type="NCBI Taxonomy" id="189863"/>
    <lineage>
        <taxon>Bacteria</taxon>
        <taxon>Bacillati</taxon>
        <taxon>Actinomycetota</taxon>
        <taxon>Actinomycetes</taxon>
        <taxon>Micrococcales</taxon>
        <taxon>Micrococcaceae</taxon>
        <taxon>Falsarthrobacter</taxon>
    </lineage>
</organism>
<dbReference type="GO" id="GO:0004325">
    <property type="term" value="F:ferrochelatase activity"/>
    <property type="evidence" value="ECO:0007669"/>
    <property type="project" value="UniProtKB-EC"/>
</dbReference>
<evidence type="ECO:0000256" key="15">
    <source>
        <dbReference type="SAM" id="Phobius"/>
    </source>
</evidence>
<name>A0AAE3YGU6_9MICC</name>
<evidence type="ECO:0000256" key="3">
    <source>
        <dbReference type="ARBA" id="ARBA00022617"/>
    </source>
</evidence>
<dbReference type="EMBL" id="JAVDUI010000001">
    <property type="protein sequence ID" value="MDR6892472.1"/>
    <property type="molecule type" value="Genomic_DNA"/>
</dbReference>
<evidence type="ECO:0000313" key="19">
    <source>
        <dbReference type="Proteomes" id="UP001247307"/>
    </source>
</evidence>
<keyword evidence="4 13" id="KW-0479">Metal-binding</keyword>
<dbReference type="NCBIfam" id="TIGR01412">
    <property type="entry name" value="tat_substr_1"/>
    <property type="match status" value="1"/>
</dbReference>
<dbReference type="PROSITE" id="PS51318">
    <property type="entry name" value="TAT"/>
    <property type="match status" value="1"/>
</dbReference>
<keyword evidence="3 13" id="KW-0349">Heme</keyword>
<evidence type="ECO:0000313" key="18">
    <source>
        <dbReference type="EMBL" id="MDR6892472.1"/>
    </source>
</evidence>
<dbReference type="EC" id="1.11.1.-" evidence="13"/>
<evidence type="ECO:0000259" key="17">
    <source>
        <dbReference type="Pfam" id="PF20628"/>
    </source>
</evidence>
<dbReference type="GO" id="GO:0005829">
    <property type="term" value="C:cytosol"/>
    <property type="evidence" value="ECO:0007669"/>
    <property type="project" value="TreeGrafter"/>
</dbReference>
<dbReference type="AlphaFoldDB" id="A0AAE3YGU6"/>
<protein>
    <recommendedName>
        <fullName evidence="10 13">Deferrochelatase</fullName>
        <ecNumber evidence="13">1.11.1.-</ecNumber>
    </recommendedName>
    <alternativeName>
        <fullName evidence="11 13">Peroxidase EfeB</fullName>
    </alternativeName>
</protein>